<dbReference type="AlphaFoldDB" id="A0A5J9U2X7"/>
<evidence type="ECO:0000313" key="3">
    <source>
        <dbReference type="Proteomes" id="UP000324897"/>
    </source>
</evidence>
<feature type="region of interest" description="Disordered" evidence="1">
    <location>
        <begin position="40"/>
        <end position="86"/>
    </location>
</feature>
<organism evidence="2 3">
    <name type="scientific">Eragrostis curvula</name>
    <name type="common">weeping love grass</name>
    <dbReference type="NCBI Taxonomy" id="38414"/>
    <lineage>
        <taxon>Eukaryota</taxon>
        <taxon>Viridiplantae</taxon>
        <taxon>Streptophyta</taxon>
        <taxon>Embryophyta</taxon>
        <taxon>Tracheophyta</taxon>
        <taxon>Spermatophyta</taxon>
        <taxon>Magnoliopsida</taxon>
        <taxon>Liliopsida</taxon>
        <taxon>Poales</taxon>
        <taxon>Poaceae</taxon>
        <taxon>PACMAD clade</taxon>
        <taxon>Chloridoideae</taxon>
        <taxon>Eragrostideae</taxon>
        <taxon>Eragrostidinae</taxon>
        <taxon>Eragrostis</taxon>
    </lineage>
</organism>
<comment type="caution">
    <text evidence="2">The sequence shown here is derived from an EMBL/GenBank/DDBJ whole genome shotgun (WGS) entry which is preliminary data.</text>
</comment>
<proteinExistence type="predicted"/>
<keyword evidence="3" id="KW-1185">Reference proteome</keyword>
<dbReference type="Proteomes" id="UP000324897">
    <property type="component" value="Chromosome 7"/>
</dbReference>
<dbReference type="Gramene" id="TVU17510">
    <property type="protein sequence ID" value="TVU17510"/>
    <property type="gene ID" value="EJB05_33550"/>
</dbReference>
<sequence>MTTRRSATWKLLLRSLQCPKDAVLVSVSVLSEMTVLTLEDEEGQQSHHHGRGGGCSSDAKERRDDVIGQWSQLDGQQQEDRDQAGA</sequence>
<reference evidence="2 3" key="1">
    <citation type="journal article" date="2019" name="Sci. Rep.">
        <title>A high-quality genome of Eragrostis curvula grass provides insights into Poaceae evolution and supports new strategies to enhance forage quality.</title>
        <authorList>
            <person name="Carballo J."/>
            <person name="Santos B.A.C.M."/>
            <person name="Zappacosta D."/>
            <person name="Garbus I."/>
            <person name="Selva J.P."/>
            <person name="Gallo C.A."/>
            <person name="Diaz A."/>
            <person name="Albertini E."/>
            <person name="Caccamo M."/>
            <person name="Echenique V."/>
        </authorList>
    </citation>
    <scope>NUCLEOTIDE SEQUENCE [LARGE SCALE GENOMIC DNA]</scope>
    <source>
        <strain evidence="3">cv. Victoria</strain>
        <tissue evidence="2">Leaf</tissue>
    </source>
</reference>
<gene>
    <name evidence="2" type="ORF">EJB05_33550</name>
</gene>
<dbReference type="EMBL" id="RWGY01000029">
    <property type="protein sequence ID" value="TVU17510.1"/>
    <property type="molecule type" value="Genomic_DNA"/>
</dbReference>
<feature type="non-terminal residue" evidence="2">
    <location>
        <position position="1"/>
    </location>
</feature>
<name>A0A5J9U2X7_9POAL</name>
<evidence type="ECO:0000313" key="2">
    <source>
        <dbReference type="EMBL" id="TVU17510.1"/>
    </source>
</evidence>
<evidence type="ECO:0000256" key="1">
    <source>
        <dbReference type="SAM" id="MobiDB-lite"/>
    </source>
</evidence>
<protein>
    <submittedName>
        <fullName evidence="2">Uncharacterized protein</fullName>
    </submittedName>
</protein>
<accession>A0A5J9U2X7</accession>